<evidence type="ECO:0000256" key="3">
    <source>
        <dbReference type="ARBA" id="ARBA00023016"/>
    </source>
</evidence>
<dbReference type="InterPro" id="IPR036390">
    <property type="entry name" value="WH_DNA-bd_sf"/>
</dbReference>
<protein>
    <recommendedName>
        <fullName evidence="5">Heat-inducible transcription repressor HrcA</fullName>
    </recommendedName>
</protein>
<dbReference type="SUPFAM" id="SSF55781">
    <property type="entry name" value="GAF domain-like"/>
    <property type="match status" value="1"/>
</dbReference>
<comment type="caution">
    <text evidence="7">The sequence shown here is derived from an EMBL/GenBank/DDBJ whole genome shotgun (WGS) entry which is preliminary data.</text>
</comment>
<dbReference type="InterPro" id="IPR021153">
    <property type="entry name" value="HrcA_C"/>
</dbReference>
<dbReference type="PIRSF" id="PIRSF005485">
    <property type="entry name" value="HrcA"/>
    <property type="match status" value="1"/>
</dbReference>
<dbReference type="OrthoDB" id="9783139at2"/>
<evidence type="ECO:0000313" key="7">
    <source>
        <dbReference type="EMBL" id="GGA87721.1"/>
    </source>
</evidence>
<proteinExistence type="inferred from homology"/>
<dbReference type="Proteomes" id="UP000619743">
    <property type="component" value="Unassembled WGS sequence"/>
</dbReference>
<dbReference type="Pfam" id="PF01628">
    <property type="entry name" value="HrcA"/>
    <property type="match status" value="1"/>
</dbReference>
<dbReference type="Gene3D" id="3.30.390.60">
    <property type="entry name" value="Heat-inducible transcription repressor hrca homolog, domain 3"/>
    <property type="match status" value="1"/>
</dbReference>
<dbReference type="PANTHER" id="PTHR34824">
    <property type="entry name" value="HEAT-INDUCIBLE TRANSCRIPTION REPRESSOR HRCA"/>
    <property type="match status" value="1"/>
</dbReference>
<dbReference type="AlphaFoldDB" id="A0A8J2XRP2"/>
<dbReference type="InterPro" id="IPR036388">
    <property type="entry name" value="WH-like_DNA-bd_sf"/>
</dbReference>
<dbReference type="RefSeq" id="WP_087506326.1">
    <property type="nucleotide sequence ID" value="NZ_BMDX01000022.1"/>
</dbReference>
<sequence>MTQLNNRAQEVLQRLIEEFIRCGTPVGSKALTSCGAINASSATVRNVMSKLETMGYLMSPHTSAGRIPTEDGLRLFVDTMLSVRNAEQWQVPIQNQLDLSMPTQQLCRSASDMLAELTQLTGFVVLPKAGAAKLMQIELVALGAGRVLAVLVSEDGSVHNRILQLNQELTPECLRRMTQQLNQLLPNHSLNEIQSHLNQWLDVEEAAIAVGQQALALADQQQSSKRWHVAGEEHLLDPAIASDITQIRSVFDGVLQAGDLLTLIDSCLDSDGVQLFIGKESGIDFLSSCSVVSSPYQVDGEVVGALAVIGPMRMDYSKVIPMVDVTAKMLSMALNKGQG</sequence>
<dbReference type="GO" id="GO:0003677">
    <property type="term" value="F:DNA binding"/>
    <property type="evidence" value="ECO:0007669"/>
    <property type="project" value="InterPro"/>
</dbReference>
<dbReference type="HAMAP" id="MF_00081">
    <property type="entry name" value="HrcA"/>
    <property type="match status" value="1"/>
</dbReference>
<keyword evidence="8" id="KW-1185">Reference proteome</keyword>
<gene>
    <name evidence="5 7" type="primary">hrcA</name>
    <name evidence="7" type="ORF">GCM10011369_32240</name>
</gene>
<dbReference type="InterPro" id="IPR023120">
    <property type="entry name" value="WHTH_transcript_rep_HrcA_IDD"/>
</dbReference>
<keyword evidence="4 5" id="KW-0804">Transcription</keyword>
<dbReference type="GO" id="GO:0045892">
    <property type="term" value="P:negative regulation of DNA-templated transcription"/>
    <property type="evidence" value="ECO:0007669"/>
    <property type="project" value="UniProtKB-UniRule"/>
</dbReference>
<evidence type="ECO:0000256" key="5">
    <source>
        <dbReference type="HAMAP-Rule" id="MF_00081"/>
    </source>
</evidence>
<keyword evidence="1 5" id="KW-0678">Repressor</keyword>
<evidence type="ECO:0000256" key="4">
    <source>
        <dbReference type="ARBA" id="ARBA00023163"/>
    </source>
</evidence>
<dbReference type="NCBIfam" id="TIGR00331">
    <property type="entry name" value="hrcA"/>
    <property type="match status" value="1"/>
</dbReference>
<name>A0A8J2XRP2_9GAMM</name>
<reference evidence="8" key="1">
    <citation type="journal article" date="2019" name="Int. J. Syst. Evol. Microbiol.">
        <title>The Global Catalogue of Microorganisms (GCM) 10K type strain sequencing project: providing services to taxonomists for standard genome sequencing and annotation.</title>
        <authorList>
            <consortium name="The Broad Institute Genomics Platform"/>
            <consortium name="The Broad Institute Genome Sequencing Center for Infectious Disease"/>
            <person name="Wu L."/>
            <person name="Ma J."/>
        </authorList>
    </citation>
    <scope>NUCLEOTIDE SEQUENCE [LARGE SCALE GENOMIC DNA]</scope>
    <source>
        <strain evidence="8">CGMCC 1.10130</strain>
    </source>
</reference>
<keyword evidence="3 5" id="KW-0346">Stress response</keyword>
<dbReference type="InterPro" id="IPR002571">
    <property type="entry name" value="HrcA"/>
</dbReference>
<comment type="similarity">
    <text evidence="5">Belongs to the HrcA family.</text>
</comment>
<comment type="function">
    <text evidence="5">Negative regulator of class I heat shock genes (grpE-dnaK-dnaJ and groELS operons). Prevents heat-shock induction of these operons.</text>
</comment>
<dbReference type="PANTHER" id="PTHR34824:SF1">
    <property type="entry name" value="HEAT-INDUCIBLE TRANSCRIPTION REPRESSOR HRCA"/>
    <property type="match status" value="1"/>
</dbReference>
<dbReference type="InterPro" id="IPR029016">
    <property type="entry name" value="GAF-like_dom_sf"/>
</dbReference>
<dbReference type="Gene3D" id="1.10.10.10">
    <property type="entry name" value="Winged helix-like DNA-binding domain superfamily/Winged helix DNA-binding domain"/>
    <property type="match status" value="1"/>
</dbReference>
<accession>A0A8J2XRP2</accession>
<evidence type="ECO:0000256" key="2">
    <source>
        <dbReference type="ARBA" id="ARBA00023015"/>
    </source>
</evidence>
<evidence type="ECO:0000256" key="1">
    <source>
        <dbReference type="ARBA" id="ARBA00022491"/>
    </source>
</evidence>
<keyword evidence="2 5" id="KW-0805">Transcription regulation</keyword>
<feature type="domain" description="Heat-inducible transcription repressor HrcA C-terminal" evidence="6">
    <location>
        <begin position="105"/>
        <end position="320"/>
    </location>
</feature>
<dbReference type="Gene3D" id="3.30.450.40">
    <property type="match status" value="1"/>
</dbReference>
<organism evidence="7 8">
    <name type="scientific">Neiella marina</name>
    <dbReference type="NCBI Taxonomy" id="508461"/>
    <lineage>
        <taxon>Bacteria</taxon>
        <taxon>Pseudomonadati</taxon>
        <taxon>Pseudomonadota</taxon>
        <taxon>Gammaproteobacteria</taxon>
        <taxon>Alteromonadales</taxon>
        <taxon>Echinimonadaceae</taxon>
        <taxon>Neiella</taxon>
    </lineage>
</organism>
<evidence type="ECO:0000313" key="8">
    <source>
        <dbReference type="Proteomes" id="UP000619743"/>
    </source>
</evidence>
<evidence type="ECO:0000259" key="6">
    <source>
        <dbReference type="Pfam" id="PF01628"/>
    </source>
</evidence>
<dbReference type="EMBL" id="BMDX01000022">
    <property type="protein sequence ID" value="GGA87721.1"/>
    <property type="molecule type" value="Genomic_DNA"/>
</dbReference>
<dbReference type="SUPFAM" id="SSF46785">
    <property type="entry name" value="Winged helix' DNA-binding domain"/>
    <property type="match status" value="1"/>
</dbReference>